<sequence>MSGAVVVNTTLKMAPYSYWEKDRLPPFQNSHLGLSSLTYRSSLLLLQPVSPSQIDRSIDLSSSSACNHRLSRRDQTTQPLFNSISCGWGFRPDTNLVAQEMDKRKEGKLGNE</sequence>
<dbReference type="Proteomes" id="UP001642360">
    <property type="component" value="Unassembled WGS sequence"/>
</dbReference>
<dbReference type="AlphaFoldDB" id="A0ABC8TF88"/>
<protein>
    <submittedName>
        <fullName evidence="1">Uncharacterized protein</fullName>
    </submittedName>
</protein>
<reference evidence="1 2" key="1">
    <citation type="submission" date="2024-02" db="EMBL/GenBank/DDBJ databases">
        <authorList>
            <person name="Vignale AGUSTIN F."/>
            <person name="Sosa J E."/>
            <person name="Modenutti C."/>
        </authorList>
    </citation>
    <scope>NUCLEOTIDE SEQUENCE [LARGE SCALE GENOMIC DNA]</scope>
</reference>
<evidence type="ECO:0000313" key="2">
    <source>
        <dbReference type="Proteomes" id="UP001642360"/>
    </source>
</evidence>
<dbReference type="EMBL" id="CAUOFW020005004">
    <property type="protein sequence ID" value="CAK9168107.1"/>
    <property type="molecule type" value="Genomic_DNA"/>
</dbReference>
<name>A0ABC8TF88_9AQUA</name>
<comment type="caution">
    <text evidence="1">The sequence shown here is derived from an EMBL/GenBank/DDBJ whole genome shotgun (WGS) entry which is preliminary data.</text>
</comment>
<keyword evidence="2" id="KW-1185">Reference proteome</keyword>
<evidence type="ECO:0000313" key="1">
    <source>
        <dbReference type="EMBL" id="CAK9168107.1"/>
    </source>
</evidence>
<gene>
    <name evidence="1" type="ORF">ILEXP_LOCUS37439</name>
</gene>
<proteinExistence type="predicted"/>
<organism evidence="1 2">
    <name type="scientific">Ilex paraguariensis</name>
    <name type="common">yerba mate</name>
    <dbReference type="NCBI Taxonomy" id="185542"/>
    <lineage>
        <taxon>Eukaryota</taxon>
        <taxon>Viridiplantae</taxon>
        <taxon>Streptophyta</taxon>
        <taxon>Embryophyta</taxon>
        <taxon>Tracheophyta</taxon>
        <taxon>Spermatophyta</taxon>
        <taxon>Magnoliopsida</taxon>
        <taxon>eudicotyledons</taxon>
        <taxon>Gunneridae</taxon>
        <taxon>Pentapetalae</taxon>
        <taxon>asterids</taxon>
        <taxon>campanulids</taxon>
        <taxon>Aquifoliales</taxon>
        <taxon>Aquifoliaceae</taxon>
        <taxon>Ilex</taxon>
    </lineage>
</organism>
<accession>A0ABC8TF88</accession>